<dbReference type="Pfam" id="PF01471">
    <property type="entry name" value="PG_binding_1"/>
    <property type="match status" value="3"/>
</dbReference>
<dbReference type="InterPro" id="IPR000064">
    <property type="entry name" value="NLP_P60_dom"/>
</dbReference>
<keyword evidence="3 8" id="KW-0378">Hydrolase</keyword>
<feature type="domain" description="NlpC/P60" evidence="6">
    <location>
        <begin position="334"/>
        <end position="451"/>
    </location>
</feature>
<dbReference type="InterPro" id="IPR038765">
    <property type="entry name" value="Papain-like_cys_pep_sf"/>
</dbReference>
<sequence>MFRTAPRGTHRAPGRAVIDYRGLTAPVGRGVGGAAVIGAVSATAALTGAASATAQAPAASAFGTVHGAAPSAAPATQAQYTATKLRLGARGAAVTHLQQRLNAHGASLAVDGVFGSSTLRAVRAQQSAAGIGVDGVVGPRTWSALTGAASAPAAPSTSTNPKLRRGDRGAAVTTLQKQLNDSGASIAVDGVFGSGTAGAVRALQSAAGIGVDGVVGPKTWRALAGDARIGGSSGSSAPSTSGPSTTALLRQGDRGSAVRSLQSALNDSGASIAVDGVFGRGTASAVRALQSAAGIGVDGVVGSRTWNALNSDVRIGDTGGSRGSTGGSTSSGTSVDGNAIIAAARTQIGARYSWGGESPSTGYDCSGLVHYAYNQSGHSLPRKTAKGYVFGGRIISQSEAKPGDLVAFTGNDYGHMGIYIGNGKIIDASGSRQQVVERSIWNAPHVFVTYR</sequence>
<dbReference type="SUPFAM" id="SSF54001">
    <property type="entry name" value="Cysteine proteinases"/>
    <property type="match status" value="1"/>
</dbReference>
<dbReference type="Gene3D" id="3.90.1720.10">
    <property type="entry name" value="endopeptidase domain like (from Nostoc punctiforme)"/>
    <property type="match status" value="1"/>
</dbReference>
<proteinExistence type="inferred from homology"/>
<evidence type="ECO:0000313" key="8">
    <source>
        <dbReference type="EMBL" id="RRR23799.1"/>
    </source>
</evidence>
<feature type="compositionally biased region" description="Low complexity" evidence="5">
    <location>
        <begin position="147"/>
        <end position="161"/>
    </location>
</feature>
<feature type="region of interest" description="Disordered" evidence="5">
    <location>
        <begin position="226"/>
        <end position="253"/>
    </location>
</feature>
<evidence type="ECO:0000256" key="5">
    <source>
        <dbReference type="SAM" id="MobiDB-lite"/>
    </source>
</evidence>
<dbReference type="KEGG" id="bsau:DWV08_10855"/>
<reference evidence="7 9" key="1">
    <citation type="submission" date="2018-07" db="EMBL/GenBank/DDBJ databases">
        <title>Brachybacterium saurashtrense DSM 23186 genome sequence.</title>
        <authorList>
            <person name="Guo L."/>
        </authorList>
    </citation>
    <scope>NUCLEOTIDE SEQUENCE [LARGE SCALE GENOMIC DNA]</scope>
    <source>
        <strain evidence="7 9">DSM 23186</strain>
    </source>
</reference>
<dbReference type="AlphaFoldDB" id="A0A345YQ57"/>
<protein>
    <submittedName>
        <fullName evidence="8">Hydrolase</fullName>
    </submittedName>
</protein>
<dbReference type="SUPFAM" id="SSF47090">
    <property type="entry name" value="PGBD-like"/>
    <property type="match status" value="3"/>
</dbReference>
<keyword evidence="2" id="KW-0645">Protease</keyword>
<dbReference type="InterPro" id="IPR036366">
    <property type="entry name" value="PGBDSf"/>
</dbReference>
<accession>A0A345YQ57</accession>
<dbReference type="InterPro" id="IPR051202">
    <property type="entry name" value="Peptidase_C40"/>
</dbReference>
<feature type="compositionally biased region" description="Low complexity" evidence="5">
    <location>
        <begin position="234"/>
        <end position="247"/>
    </location>
</feature>
<evidence type="ECO:0000313" key="9">
    <source>
        <dbReference type="Proteomes" id="UP000254236"/>
    </source>
</evidence>
<dbReference type="PANTHER" id="PTHR47053">
    <property type="entry name" value="MUREIN DD-ENDOPEPTIDASE MEPH-RELATED"/>
    <property type="match status" value="1"/>
</dbReference>
<evidence type="ECO:0000313" key="10">
    <source>
        <dbReference type="Proteomes" id="UP000282185"/>
    </source>
</evidence>
<dbReference type="PROSITE" id="PS51935">
    <property type="entry name" value="NLPC_P60"/>
    <property type="match status" value="1"/>
</dbReference>
<dbReference type="EMBL" id="CP031356">
    <property type="protein sequence ID" value="AXK46059.1"/>
    <property type="molecule type" value="Genomic_DNA"/>
</dbReference>
<organism evidence="8 10">
    <name type="scientific">Brachybacterium saurashtrense</name>
    <dbReference type="NCBI Taxonomy" id="556288"/>
    <lineage>
        <taxon>Bacteria</taxon>
        <taxon>Bacillati</taxon>
        <taxon>Actinomycetota</taxon>
        <taxon>Actinomycetes</taxon>
        <taxon>Micrococcales</taxon>
        <taxon>Dermabacteraceae</taxon>
        <taxon>Brachybacterium</taxon>
    </lineage>
</organism>
<comment type="similarity">
    <text evidence="1">Belongs to the peptidase C40 family.</text>
</comment>
<dbReference type="GO" id="GO:0006508">
    <property type="term" value="P:proteolysis"/>
    <property type="evidence" value="ECO:0007669"/>
    <property type="project" value="UniProtKB-KW"/>
</dbReference>
<reference evidence="8 10" key="2">
    <citation type="submission" date="2018-08" db="EMBL/GenBank/DDBJ databases">
        <title>Brachybacterium saurashtrense DSM 23186.</title>
        <authorList>
            <person name="Li Y."/>
        </authorList>
    </citation>
    <scope>NUCLEOTIDE SEQUENCE [LARGE SCALE GENOMIC DNA]</scope>
    <source>
        <strain evidence="8 10">DSM 23186</strain>
    </source>
</reference>
<dbReference type="Proteomes" id="UP000282185">
    <property type="component" value="Unassembled WGS sequence"/>
</dbReference>
<evidence type="ECO:0000256" key="1">
    <source>
        <dbReference type="ARBA" id="ARBA00007074"/>
    </source>
</evidence>
<dbReference type="OrthoDB" id="5177647at2"/>
<dbReference type="GO" id="GO:0008234">
    <property type="term" value="F:cysteine-type peptidase activity"/>
    <property type="evidence" value="ECO:0007669"/>
    <property type="project" value="UniProtKB-KW"/>
</dbReference>
<dbReference type="InterPro" id="IPR036365">
    <property type="entry name" value="PGBD-like_sf"/>
</dbReference>
<feature type="region of interest" description="Disordered" evidence="5">
    <location>
        <begin position="147"/>
        <end position="169"/>
    </location>
</feature>
<dbReference type="Proteomes" id="UP000254236">
    <property type="component" value="Chromosome"/>
</dbReference>
<evidence type="ECO:0000256" key="3">
    <source>
        <dbReference type="ARBA" id="ARBA00022801"/>
    </source>
</evidence>
<dbReference type="Pfam" id="PF00877">
    <property type="entry name" value="NLPC_P60"/>
    <property type="match status" value="1"/>
</dbReference>
<dbReference type="Gene3D" id="1.10.101.10">
    <property type="entry name" value="PGBD-like superfamily/PGBD"/>
    <property type="match status" value="3"/>
</dbReference>
<name>A0A345YQ57_9MICO</name>
<gene>
    <name evidence="7" type="ORF">DWV08_10855</name>
    <name evidence="8" type="ORF">DXU92_02605</name>
</gene>
<dbReference type="PANTHER" id="PTHR47053:SF1">
    <property type="entry name" value="MUREIN DD-ENDOPEPTIDASE MEPH-RELATED"/>
    <property type="match status" value="1"/>
</dbReference>
<dbReference type="InterPro" id="IPR002477">
    <property type="entry name" value="Peptidoglycan-bd-like"/>
</dbReference>
<dbReference type="EMBL" id="QSWH01000002">
    <property type="protein sequence ID" value="RRR23799.1"/>
    <property type="molecule type" value="Genomic_DNA"/>
</dbReference>
<keyword evidence="4" id="KW-0788">Thiol protease</keyword>
<dbReference type="RefSeq" id="WP_115413802.1">
    <property type="nucleotide sequence ID" value="NZ_CP031356.1"/>
</dbReference>
<evidence type="ECO:0000256" key="4">
    <source>
        <dbReference type="ARBA" id="ARBA00022807"/>
    </source>
</evidence>
<evidence type="ECO:0000313" key="7">
    <source>
        <dbReference type="EMBL" id="AXK46059.1"/>
    </source>
</evidence>
<evidence type="ECO:0000256" key="2">
    <source>
        <dbReference type="ARBA" id="ARBA00022670"/>
    </source>
</evidence>
<keyword evidence="9" id="KW-1185">Reference proteome</keyword>
<evidence type="ECO:0000259" key="6">
    <source>
        <dbReference type="PROSITE" id="PS51935"/>
    </source>
</evidence>